<reference evidence="1 2" key="1">
    <citation type="submission" date="2020-04" db="EMBL/GenBank/DDBJ databases">
        <title>Perkinsus olseni comparative genomics.</title>
        <authorList>
            <person name="Bogema D.R."/>
        </authorList>
    </citation>
    <scope>NUCLEOTIDE SEQUENCE [LARGE SCALE GENOMIC DNA]</scope>
    <source>
        <strain evidence="1">00978-12</strain>
    </source>
</reference>
<evidence type="ECO:0000313" key="2">
    <source>
        <dbReference type="Proteomes" id="UP000541610"/>
    </source>
</evidence>
<name>A0A7J6P8H7_PEROL</name>
<dbReference type="Proteomes" id="UP000541610">
    <property type="component" value="Unassembled WGS sequence"/>
</dbReference>
<comment type="caution">
    <text evidence="1">The sequence shown here is derived from an EMBL/GenBank/DDBJ whole genome shotgun (WGS) entry which is preliminary data.</text>
</comment>
<organism evidence="1 2">
    <name type="scientific">Perkinsus olseni</name>
    <name type="common">Perkinsus atlanticus</name>
    <dbReference type="NCBI Taxonomy" id="32597"/>
    <lineage>
        <taxon>Eukaryota</taxon>
        <taxon>Sar</taxon>
        <taxon>Alveolata</taxon>
        <taxon>Perkinsozoa</taxon>
        <taxon>Perkinsea</taxon>
        <taxon>Perkinsida</taxon>
        <taxon>Perkinsidae</taxon>
        <taxon>Perkinsus</taxon>
    </lineage>
</organism>
<evidence type="ECO:0000313" key="1">
    <source>
        <dbReference type="EMBL" id="KAF4691661.1"/>
    </source>
</evidence>
<dbReference type="EMBL" id="JABANP010000074">
    <property type="protein sequence ID" value="KAF4691661.1"/>
    <property type="molecule type" value="Genomic_DNA"/>
</dbReference>
<dbReference type="OrthoDB" id="416754at2759"/>
<gene>
    <name evidence="1" type="primary">PRMT10_4</name>
    <name evidence="1" type="ORF">FOZ60_015121</name>
</gene>
<proteinExistence type="predicted"/>
<sequence length="3076" mass="331790">MKLIASDTRRDLVVWLLSLGLLAAEVGSFMPIRAGRDDPGKGEASVQRSLAVQTPQIALVAPTTSNLADVTATTSATMYAGVTYTTLVLSATGGLGTTASEIRLKLVDSSVSACSTLETARTSSPLDGETSPGGVPTATSNVWSNVRFDEGGLFKLCYRPTASSGWELLTVDIVVRGGNSKTDKVWCLFTTDAAWPCKARLLGTSLSGGTTWLMTLLTYGDTCGVDTIATLKFVNTVSQVALDGEYEIHDFGVKKTNVGAPESYTVCYCPGYDSDSTNGICHSSSDTDFIQLVGTLILIQATILDNPTDANVVAVYPTLRFTLQLSCGNPGMCAVDDDIRYKIVERDVANDKPYYDSTAGCRTAVQAATFMAPTNCDSAISCSDTRDDSPVSATNPLWTDLQIDGVIENKISVSSSYDVCYCDGDCVSNANWFKIGSFDVNRVYVQFLDTTLAIKQPHVNKQGYVKILGSSSTGSWTTTGDQAREMKILPDNDGLINKKACLDNAQSSLIVSGHSCSSLLDCDSPVSASNYQLYGGGAIKFSKSGWMAVCYCDKVCNEQGNWAVVGRLLVLGPLGSETWVFAEALTFKLTIHGWGLSSNNYIRIIDYSNECGVADSTQSANVKGPVNSGALLSGTSNMRTIAPANPSSSGSIITFGTALASVAHGLKDGDYIQIEDAVETTTGKSANRKLEEEEMINTSHEVAYIDEYSIRIPLSFPDGSYPTYDMVGGTGTPAVTWSRNSEQEYTNIMSLLKGEYKVCWSESANSLDTDFVAQAGTLVITEPPAMTASLSLVTIEADVPQPIVISFTTGTSARYSEAANPIQLKIVFTDPSYLEPRTVSDGSIGIDSNFDELSEAKQHICGKYFNELWSSDPSGFPMPQGCYLREDNIDPAVTKTEFYMVFHKRNGLKASTRYEIVMHATAREILTQTLPSNAAVQVWIMDDVIERPLDVIELGKAAANRDMATGPTSRASGDPTFHSTDGFVITGGTDGLLELTSYCINDDLTEDTPDFERNCQPCRSEEDCGNTDASRKWCVTPVPAACASNDLTSVPAFNVKLRAQSNGPIGPGNIIRLYLHPLLSWNIQSNPLASCTPFEGGVCGSGGVISAAAESVVGGSVVGAGGEDHVNVVKLTIPAIFDPVTDVIQHTIHIGNLRLPENGFFPETITAELLRQEGAGPHYWSSVATGSSKVWIQPTVASVSIVGRAGDGNEKPFKGDMKNELYFRIVTGFNVYAATRGDAELTFFLPPGYKCAQTGSSCAASCIPDNYVPDTLSIFKDSGTGEYLMPSYRGQLGQEVADMVNEAEWSTTESAGILGQSGYAAASCRLTFQQGMVLYGNTVVYMGITVDNPSTALQQSDATNVWTFEAHQKGSIPTYDKRAQLFTLAQPSTTAALAPVANPSDFSANVAVLGKLSEEVIIPTNFAAGAWNELQIFFKTEQECGTAEDGAAQVWVEAPAGFDFTNYCALLTLDDNYFVPEPAIPTRRLPVGANIECRGAATAALGGTNTVYNSARVTTTSRILGGQFYAFSLQVQNAAGYEHNAKWTITTYTKSSSPCDRSFYNVRMNPKDPEDGGSLPWAVYQRGMPATNFGVTLADLRPAVLETDLATDITIFPIIVQRDTKKNFRIVAPGGYKWEFTAEQFKYRSRQVGLAESEVVEGTDADLPLTTIPSRPIVEPFNELIVAYLSSDLIAGSQYGIKTKIRVPRNTPTASSNVFILELGFDETTLTDRSEAGVADAPPVQALINGEVTYRTSVAGAADNELCFRIQTITPIVRGGGLVIEGPTGFIFERDCVTLTSPGFMALPTDSYCRYEVDETAQDTPVVTITAGVSGIGADMYKFCLAVQNPSTVSDVVGTWTFHSYEVISEKTYLDYSTEVPGFLVKTPMHAYQLVEQRRREACGVGSVSTNCSLEDFSYWLTGRNDRPGIRNQLIFSFALTEDNVDGELVVTAPTGFEFDYECEVVTDSSRVFDATKSTEDRTLPAGYTQSYEPWPDPPFGEITRCTCEGNVARMAINQGLTAEKNYVFRLAILRNPNETPQWNKWLIEFAGEASEPIDGFPVWAFFYGKITASDTSTSSGGFPTRNLVTINLGITNTVPAGGLINILAPAGFLIDSECDATVVDRDAGTPIEVLCQGAARPSNECQLLVLSGQELTSNVIYQITLMVTNPSSVAPVKYWTFQSFDTEAITSTLDYAQFPGFGVNLLTTTFSMLSASSQNGLTDVRFEFLIAFPDRVVAGDEIVLLAPQGFELNKKGKQTCTDYALIPHVSVPPVALERSPPICSANMMSWSIQDGTLPHSTYIRFTVASMNPASTPEDNTYQVKHLKSGGRDVHASAVLDGYIIVPQLKEVSISLLEPLVRATSGYCIVKIELTPVTQANLVVIQGRIAGRADSYFGMSTVALRTPPEIQATDEILKRGLWDVTISTALRSEVEFSYVLEDVQNPAEIGPSAWDITTYLDTVESDSKKDAKLGAEGFEILGSIRVHSDSRIDPRVYGAKDSVIYFALRNSDLIRGGSVLELHAPPGYVLKNDTFVRLSGIVEEEGQHGLDPAPTGTSEYVYKILLSADITEDNEFAFTITADLPETHHSESRWLVQAVYDEVVVATNDLGFPGFALVGTLPFSVVPELQTPGAEIILRISFSLAAMLRGETYVSLEITAPLGFKFSSGSSCLKSSSTEGSGSVFGGCIGNNNVATLSTTRDILEAGQTVIEMVCINPDVTPANNFWRLALFLDSDSSLYRNIQTEEGYEINAMEAEFRGNNRLGVSAPGFFTFVPSKEIIGPIQVDITPPLDSGYALKCTPSYRVGLAEPPECSDQASLLESVITLFFSNVFIEQEVGFTFAVEVVNPGAPPIPDPDSGSSGNAFGLVVRDREGNTIDANMIIPGMELLNVPLVGFALAWDAVEAQSISRLQVVLKITRDMQPGEVTEIQIEAPQDVGFTAPSNVILSENLPASDVAPVSVAGNRLIIRLNRESETQTLVGTTEMNGLREGTVLISFAVKNPSQLPNANYWILKMFGEDRNLVFQHVFEGYQYGQESPVPYASTGPSGPTAGAYSVIHGCLISHLSLNLLLLFMVIIAH</sequence>
<dbReference type="GO" id="GO:0008168">
    <property type="term" value="F:methyltransferase activity"/>
    <property type="evidence" value="ECO:0007669"/>
    <property type="project" value="UniProtKB-KW"/>
</dbReference>
<accession>A0A7J6P8H7</accession>
<keyword evidence="1" id="KW-0489">Methyltransferase</keyword>
<keyword evidence="1" id="KW-0808">Transferase</keyword>
<dbReference type="GO" id="GO:0032259">
    <property type="term" value="P:methylation"/>
    <property type="evidence" value="ECO:0007669"/>
    <property type="project" value="UniProtKB-KW"/>
</dbReference>
<protein>
    <submittedName>
        <fullName evidence="1">Protein arginine methyltransferase 10</fullName>
    </submittedName>
</protein>